<dbReference type="WBParaSite" id="Minc3s00888g18522">
    <property type="protein sequence ID" value="Minc3s00888g18522"/>
    <property type="gene ID" value="Minc3s00888g18522"/>
</dbReference>
<dbReference type="AlphaFoldDB" id="A0A914M1B3"/>
<dbReference type="Proteomes" id="UP000887563">
    <property type="component" value="Unplaced"/>
</dbReference>
<name>A0A914M1B3_MELIC</name>
<proteinExistence type="predicted"/>
<accession>A0A914M1B3</accession>
<feature type="region of interest" description="Disordered" evidence="1">
    <location>
        <begin position="60"/>
        <end position="81"/>
    </location>
</feature>
<evidence type="ECO:0000256" key="1">
    <source>
        <dbReference type="SAM" id="MobiDB-lite"/>
    </source>
</evidence>
<protein>
    <submittedName>
        <fullName evidence="3">Uncharacterized protein</fullName>
    </submittedName>
</protein>
<evidence type="ECO:0000313" key="3">
    <source>
        <dbReference type="WBParaSite" id="Minc3s00888g18522"/>
    </source>
</evidence>
<reference evidence="3" key="1">
    <citation type="submission" date="2022-11" db="UniProtKB">
        <authorList>
            <consortium name="WormBaseParasite"/>
        </authorList>
    </citation>
    <scope>IDENTIFICATION</scope>
</reference>
<keyword evidence="2" id="KW-1185">Reference proteome</keyword>
<sequence>MCHRRNIYIGLRVRCQVVKLLFLLKVGGAKVVLKMGGAKVFEWVGASFMNSRGSRQYVEKVETRDSRLPTRDSGQKVDCER</sequence>
<evidence type="ECO:0000313" key="2">
    <source>
        <dbReference type="Proteomes" id="UP000887563"/>
    </source>
</evidence>
<organism evidence="2 3">
    <name type="scientific">Meloidogyne incognita</name>
    <name type="common">Southern root-knot nematode worm</name>
    <name type="synonym">Oxyuris incognita</name>
    <dbReference type="NCBI Taxonomy" id="6306"/>
    <lineage>
        <taxon>Eukaryota</taxon>
        <taxon>Metazoa</taxon>
        <taxon>Ecdysozoa</taxon>
        <taxon>Nematoda</taxon>
        <taxon>Chromadorea</taxon>
        <taxon>Rhabditida</taxon>
        <taxon>Tylenchina</taxon>
        <taxon>Tylenchomorpha</taxon>
        <taxon>Tylenchoidea</taxon>
        <taxon>Meloidogynidae</taxon>
        <taxon>Meloidogyninae</taxon>
        <taxon>Meloidogyne</taxon>
        <taxon>Meloidogyne incognita group</taxon>
    </lineage>
</organism>